<evidence type="ECO:0000313" key="2">
    <source>
        <dbReference type="EMBL" id="KZC14188.1"/>
    </source>
</evidence>
<dbReference type="Gene3D" id="3.30.420.10">
    <property type="entry name" value="Ribonuclease H-like superfamily/Ribonuclease H"/>
    <property type="match status" value="1"/>
</dbReference>
<evidence type="ECO:0000259" key="1">
    <source>
        <dbReference type="PROSITE" id="PS50994"/>
    </source>
</evidence>
<dbReference type="AlphaFoldDB" id="A0A154PSE9"/>
<dbReference type="GO" id="GO:0015074">
    <property type="term" value="P:DNA integration"/>
    <property type="evidence" value="ECO:0007669"/>
    <property type="project" value="InterPro"/>
</dbReference>
<dbReference type="InterPro" id="IPR012337">
    <property type="entry name" value="RNaseH-like_sf"/>
</dbReference>
<proteinExistence type="predicted"/>
<dbReference type="SUPFAM" id="SSF53098">
    <property type="entry name" value="Ribonuclease H-like"/>
    <property type="match status" value="1"/>
</dbReference>
<dbReference type="PANTHER" id="PTHR47331">
    <property type="entry name" value="PHD-TYPE DOMAIN-CONTAINING PROTEIN"/>
    <property type="match status" value="1"/>
</dbReference>
<dbReference type="OrthoDB" id="6615390at2759"/>
<keyword evidence="3" id="KW-1185">Reference proteome</keyword>
<protein>
    <recommendedName>
        <fullName evidence="1">Integrase catalytic domain-containing protein</fullName>
    </recommendedName>
</protein>
<dbReference type="PANTHER" id="PTHR47331:SF1">
    <property type="entry name" value="GAG-LIKE PROTEIN"/>
    <property type="match status" value="1"/>
</dbReference>
<organism evidence="2 3">
    <name type="scientific">Dufourea novaeangliae</name>
    <name type="common">Sweat bee</name>
    <dbReference type="NCBI Taxonomy" id="178035"/>
    <lineage>
        <taxon>Eukaryota</taxon>
        <taxon>Metazoa</taxon>
        <taxon>Ecdysozoa</taxon>
        <taxon>Arthropoda</taxon>
        <taxon>Hexapoda</taxon>
        <taxon>Insecta</taxon>
        <taxon>Pterygota</taxon>
        <taxon>Neoptera</taxon>
        <taxon>Endopterygota</taxon>
        <taxon>Hymenoptera</taxon>
        <taxon>Apocrita</taxon>
        <taxon>Aculeata</taxon>
        <taxon>Apoidea</taxon>
        <taxon>Anthophila</taxon>
        <taxon>Halictidae</taxon>
        <taxon>Rophitinae</taxon>
        <taxon>Dufourea</taxon>
    </lineage>
</organism>
<dbReference type="Pfam" id="PF18701">
    <property type="entry name" value="DUF5641"/>
    <property type="match status" value="1"/>
</dbReference>
<name>A0A154PSE9_DUFNO</name>
<dbReference type="GO" id="GO:0003676">
    <property type="term" value="F:nucleic acid binding"/>
    <property type="evidence" value="ECO:0007669"/>
    <property type="project" value="InterPro"/>
</dbReference>
<dbReference type="Proteomes" id="UP000076502">
    <property type="component" value="Unassembled WGS sequence"/>
</dbReference>
<reference evidence="2 3" key="1">
    <citation type="submission" date="2015-07" db="EMBL/GenBank/DDBJ databases">
        <title>The genome of Dufourea novaeangliae.</title>
        <authorList>
            <person name="Pan H."/>
            <person name="Kapheim K."/>
        </authorList>
    </citation>
    <scope>NUCLEOTIDE SEQUENCE [LARGE SCALE GENOMIC DNA]</scope>
    <source>
        <strain evidence="2">0120121106</strain>
        <tissue evidence="2">Whole body</tissue>
    </source>
</reference>
<dbReference type="InterPro" id="IPR040676">
    <property type="entry name" value="DUF5641"/>
</dbReference>
<dbReference type="InterPro" id="IPR001584">
    <property type="entry name" value="Integrase_cat-core"/>
</dbReference>
<accession>A0A154PSE9</accession>
<sequence length="199" mass="23322">MVTKVVHLELTIDLTTDAFLNCLKRFIARRGRYRDLYSDNGTNFVGARTEMQRLQGFFLNESNQRCISEFALTEGINWYFIPPHAPHFGGLWENSVKSAKRHLLRVIGETRLTFEELYTVLTQIEGCMNSRPLYPMPTDPSDLNPLTPGHFLTGGPLTDISYPEVTDVKVNRLSRFQFLQAMYQHFWKRWQHEYLHHLQ</sequence>
<gene>
    <name evidence="2" type="ORF">WN55_06268</name>
</gene>
<dbReference type="EMBL" id="KQ435042">
    <property type="protein sequence ID" value="KZC14188.1"/>
    <property type="molecule type" value="Genomic_DNA"/>
</dbReference>
<dbReference type="STRING" id="178035.A0A154PSE9"/>
<evidence type="ECO:0000313" key="3">
    <source>
        <dbReference type="Proteomes" id="UP000076502"/>
    </source>
</evidence>
<dbReference type="PROSITE" id="PS50994">
    <property type="entry name" value="INTEGRASE"/>
    <property type="match status" value="1"/>
</dbReference>
<feature type="domain" description="Integrase catalytic" evidence="1">
    <location>
        <begin position="1"/>
        <end position="156"/>
    </location>
</feature>
<dbReference type="InterPro" id="IPR036397">
    <property type="entry name" value="RNaseH_sf"/>
</dbReference>